<dbReference type="OrthoDB" id="9798161at2"/>
<dbReference type="Proteomes" id="UP000215027">
    <property type="component" value="Chromosome II"/>
</dbReference>
<dbReference type="InterPro" id="IPR002686">
    <property type="entry name" value="Transposase_17"/>
</dbReference>
<dbReference type="GO" id="GO:0004803">
    <property type="term" value="F:transposase activity"/>
    <property type="evidence" value="ECO:0007669"/>
    <property type="project" value="InterPro"/>
</dbReference>
<sequence length="167" mass="19126">MPFWRSFAHLVWTTKNRRPLIRPQIEGALYACLVSRAAEMGCYVHAVNGMADHVHVVISIPPKLSVSDVVKNMKGSSSHFVNHELTPRPEPFAWQRGYGYLSLGESQCAQAVAYVENQKQHHQLNSTNSWLERVDEDEEQDEATSPSPFRQIREERAVYQAFDELPF</sequence>
<dbReference type="RefSeq" id="WP_095045138.1">
    <property type="nucleotide sequence ID" value="NZ_LN890656.1"/>
</dbReference>
<dbReference type="SMART" id="SM01321">
    <property type="entry name" value="Y1_Tnp"/>
    <property type="match status" value="1"/>
</dbReference>
<organism evidence="2 3">
    <name type="scientific">Candidatus Promineifilum breve</name>
    <dbReference type="NCBI Taxonomy" id="1806508"/>
    <lineage>
        <taxon>Bacteria</taxon>
        <taxon>Bacillati</taxon>
        <taxon>Chloroflexota</taxon>
        <taxon>Ardenticatenia</taxon>
        <taxon>Candidatus Promineifilales</taxon>
        <taxon>Candidatus Promineifilaceae</taxon>
        <taxon>Candidatus Promineifilum</taxon>
    </lineage>
</organism>
<dbReference type="Gene3D" id="3.30.70.1290">
    <property type="entry name" value="Transposase IS200-like"/>
    <property type="match status" value="1"/>
</dbReference>
<gene>
    <name evidence="2" type="ORF">CFX0092_B0236</name>
</gene>
<dbReference type="InterPro" id="IPR036515">
    <property type="entry name" value="Transposase_17_sf"/>
</dbReference>
<dbReference type="GO" id="GO:0006313">
    <property type="term" value="P:DNA transposition"/>
    <property type="evidence" value="ECO:0007669"/>
    <property type="project" value="InterPro"/>
</dbReference>
<evidence type="ECO:0000313" key="2">
    <source>
        <dbReference type="EMBL" id="CUS05770.1"/>
    </source>
</evidence>
<dbReference type="NCBIfam" id="NF033573">
    <property type="entry name" value="transpos_IS200"/>
    <property type="match status" value="1"/>
</dbReference>
<dbReference type="KEGG" id="pbf:CFX0092_B0236"/>
<evidence type="ECO:0000313" key="3">
    <source>
        <dbReference type="Proteomes" id="UP000215027"/>
    </source>
</evidence>
<feature type="domain" description="Transposase IS200-like" evidence="1">
    <location>
        <begin position="3"/>
        <end position="118"/>
    </location>
</feature>
<dbReference type="AlphaFoldDB" id="A0A160T9P3"/>
<accession>A0A160T9P3</accession>
<dbReference type="SUPFAM" id="SSF143422">
    <property type="entry name" value="Transposase IS200-like"/>
    <property type="match status" value="1"/>
</dbReference>
<dbReference type="Pfam" id="PF01797">
    <property type="entry name" value="Y1_Tnp"/>
    <property type="match status" value="1"/>
</dbReference>
<name>A0A160T9P3_9CHLR</name>
<proteinExistence type="predicted"/>
<dbReference type="GO" id="GO:0003677">
    <property type="term" value="F:DNA binding"/>
    <property type="evidence" value="ECO:0007669"/>
    <property type="project" value="InterPro"/>
</dbReference>
<keyword evidence="3" id="KW-1185">Reference proteome</keyword>
<dbReference type="PANTHER" id="PTHR33360">
    <property type="entry name" value="TRANSPOSASE FOR INSERTION SEQUENCE ELEMENT IS200"/>
    <property type="match status" value="1"/>
</dbReference>
<dbReference type="EMBL" id="LN890656">
    <property type="protein sequence ID" value="CUS05770.1"/>
    <property type="molecule type" value="Genomic_DNA"/>
</dbReference>
<dbReference type="PANTHER" id="PTHR33360:SF2">
    <property type="entry name" value="TRANSPOSASE FOR INSERTION SEQUENCE ELEMENT IS200"/>
    <property type="match status" value="1"/>
</dbReference>
<evidence type="ECO:0000259" key="1">
    <source>
        <dbReference type="SMART" id="SM01321"/>
    </source>
</evidence>
<protein>
    <submittedName>
        <fullName evidence="2">Transposase</fullName>
    </submittedName>
</protein>
<reference evidence="2" key="1">
    <citation type="submission" date="2016-01" db="EMBL/GenBank/DDBJ databases">
        <authorList>
            <person name="Mcilroy J.S."/>
            <person name="Karst M S."/>
            <person name="Albertsen M."/>
        </authorList>
    </citation>
    <scope>NUCLEOTIDE SEQUENCE</scope>
    <source>
        <strain evidence="2">Cfx-K</strain>
    </source>
</reference>